<dbReference type="InterPro" id="IPR005442">
    <property type="entry name" value="GST_omega"/>
</dbReference>
<keyword evidence="2" id="KW-0560">Oxidoreductase</keyword>
<dbReference type="SFLD" id="SFLDS00019">
    <property type="entry name" value="Glutathione_Transferase_(cytos"/>
    <property type="match status" value="1"/>
</dbReference>
<reference evidence="6" key="1">
    <citation type="submission" date="2025-08" db="UniProtKB">
        <authorList>
            <consortium name="RefSeq"/>
        </authorList>
    </citation>
    <scope>IDENTIFICATION</scope>
    <source>
        <strain evidence="6">Mau12</strain>
        <tissue evidence="6">Whole Body</tissue>
    </source>
</reference>
<dbReference type="InterPro" id="IPR040079">
    <property type="entry name" value="Glutathione_S-Trfase"/>
</dbReference>
<evidence type="ECO:0000256" key="2">
    <source>
        <dbReference type="ARBA" id="ARBA00023002"/>
    </source>
</evidence>
<dbReference type="InterPro" id="IPR010987">
    <property type="entry name" value="Glutathione-S-Trfase_C-like"/>
</dbReference>
<dbReference type="PROSITE" id="PS50404">
    <property type="entry name" value="GST_NTER"/>
    <property type="match status" value="1"/>
</dbReference>
<dbReference type="Proteomes" id="UP000515162">
    <property type="component" value="Chromosome 3L"/>
</dbReference>
<comment type="similarity">
    <text evidence="1">Belongs to the GST superfamily. Omega family.</text>
</comment>
<name>A0A6P8JZM6_DROMA</name>
<dbReference type="Gene3D" id="1.20.1050.10">
    <property type="match status" value="1"/>
</dbReference>
<organism evidence="5 6">
    <name type="scientific">Drosophila mauritiana</name>
    <name type="common">Fruit fly</name>
    <dbReference type="NCBI Taxonomy" id="7226"/>
    <lineage>
        <taxon>Eukaryota</taxon>
        <taxon>Metazoa</taxon>
        <taxon>Ecdysozoa</taxon>
        <taxon>Arthropoda</taxon>
        <taxon>Hexapoda</taxon>
        <taxon>Insecta</taxon>
        <taxon>Pterygota</taxon>
        <taxon>Neoptera</taxon>
        <taxon>Endopterygota</taxon>
        <taxon>Diptera</taxon>
        <taxon>Brachycera</taxon>
        <taxon>Muscomorpha</taxon>
        <taxon>Ephydroidea</taxon>
        <taxon>Drosophilidae</taxon>
        <taxon>Drosophila</taxon>
        <taxon>Sophophora</taxon>
    </lineage>
</organism>
<keyword evidence="5" id="KW-1185">Reference proteome</keyword>
<dbReference type="RefSeq" id="XP_033161860.1">
    <property type="nucleotide sequence ID" value="XM_033305969.1"/>
</dbReference>
<evidence type="ECO:0000259" key="4">
    <source>
        <dbReference type="PROSITE" id="PS50405"/>
    </source>
</evidence>
<dbReference type="InterPro" id="IPR050983">
    <property type="entry name" value="GST_Omega/HSP26"/>
</dbReference>
<accession>A0A6P8JZM6</accession>
<dbReference type="InterPro" id="IPR036249">
    <property type="entry name" value="Thioredoxin-like_sf"/>
</dbReference>
<dbReference type="AlphaFoldDB" id="A0A6P8JZM6"/>
<dbReference type="FunFam" id="1.20.1050.10:FF:000009">
    <property type="entry name" value="Glutathione S-transferase omega-1"/>
    <property type="match status" value="1"/>
</dbReference>
<proteinExistence type="inferred from homology"/>
<evidence type="ECO:0000313" key="5">
    <source>
        <dbReference type="Proteomes" id="UP000515162"/>
    </source>
</evidence>
<protein>
    <submittedName>
        <fullName evidence="6">Pyrimidodiazepine synthase isoform X1</fullName>
    </submittedName>
</protein>
<sequence>MALPQKHFKRGSTKPELPEDGVPRFFSMAFCPFSHRVRLMLAAKQIEHHKIYVDLIEKPEWYKDFSPLGKVPALQLTGVKDQPTLVESLIIAEYLDQQYPQTRHFPTDPLQKALDKILIERFAPVVSAIYPVLTCNPNAPKDAIQNFENALDVFEVELGKRGTPYFAGQHIGIVDYMIWPWFERFPSMKINTEQKYELDAKRFEKLLKWRDLMTQDEVVQKTALDVQLHAEFQKSKTLGNPQYDIAFKGTP</sequence>
<dbReference type="Gene3D" id="3.40.30.10">
    <property type="entry name" value="Glutaredoxin"/>
    <property type="match status" value="1"/>
</dbReference>
<dbReference type="SFLD" id="SFLDG00358">
    <property type="entry name" value="Main_(cytGST)"/>
    <property type="match status" value="1"/>
</dbReference>
<feature type="domain" description="GST C-terminal" evidence="4">
    <location>
        <begin position="108"/>
        <end position="251"/>
    </location>
</feature>
<evidence type="ECO:0000259" key="3">
    <source>
        <dbReference type="PROSITE" id="PS50404"/>
    </source>
</evidence>
<dbReference type="CTD" id="119391"/>
<dbReference type="CDD" id="cd03184">
    <property type="entry name" value="GST_C_Omega"/>
    <property type="match status" value="1"/>
</dbReference>
<dbReference type="Pfam" id="PF13410">
    <property type="entry name" value="GST_C_2"/>
    <property type="match status" value="1"/>
</dbReference>
<dbReference type="GO" id="GO:0005737">
    <property type="term" value="C:cytoplasm"/>
    <property type="evidence" value="ECO:0007669"/>
    <property type="project" value="InterPro"/>
</dbReference>
<evidence type="ECO:0000313" key="6">
    <source>
        <dbReference type="RefSeq" id="XP_033161860.1"/>
    </source>
</evidence>
<dbReference type="GO" id="GO:0006749">
    <property type="term" value="P:glutathione metabolic process"/>
    <property type="evidence" value="ECO:0007669"/>
    <property type="project" value="TreeGrafter"/>
</dbReference>
<dbReference type="InterPro" id="IPR036282">
    <property type="entry name" value="Glutathione-S-Trfase_C_sf"/>
</dbReference>
<dbReference type="GO" id="GO:0045174">
    <property type="term" value="F:glutathione dehydrogenase (ascorbate) activity"/>
    <property type="evidence" value="ECO:0007669"/>
    <property type="project" value="UniProtKB-ARBA"/>
</dbReference>
<dbReference type="PANTHER" id="PTHR43968:SF6">
    <property type="entry name" value="GLUTATHIONE S-TRANSFERASE OMEGA"/>
    <property type="match status" value="1"/>
</dbReference>
<dbReference type="FunFam" id="3.40.30.10:FF:000123">
    <property type="entry name" value="Glutathione transferase o1"/>
    <property type="match status" value="1"/>
</dbReference>
<dbReference type="GeneID" id="117142087"/>
<dbReference type="SUPFAM" id="SSF52833">
    <property type="entry name" value="Thioredoxin-like"/>
    <property type="match status" value="1"/>
</dbReference>
<dbReference type="GO" id="GO:0004364">
    <property type="term" value="F:glutathione transferase activity"/>
    <property type="evidence" value="ECO:0007669"/>
    <property type="project" value="InterPro"/>
</dbReference>
<dbReference type="SUPFAM" id="SSF47616">
    <property type="entry name" value="GST C-terminal domain-like"/>
    <property type="match status" value="1"/>
</dbReference>
<dbReference type="Pfam" id="PF13409">
    <property type="entry name" value="GST_N_2"/>
    <property type="match status" value="1"/>
</dbReference>
<dbReference type="PANTHER" id="PTHR43968">
    <property type="match status" value="1"/>
</dbReference>
<dbReference type="InterPro" id="IPR004045">
    <property type="entry name" value="Glutathione_S-Trfase_N"/>
</dbReference>
<dbReference type="PROSITE" id="PS50405">
    <property type="entry name" value="GST_CTER"/>
    <property type="match status" value="1"/>
</dbReference>
<feature type="domain" description="GST N-terminal" evidence="3">
    <location>
        <begin position="21"/>
        <end position="103"/>
    </location>
</feature>
<evidence type="ECO:0000256" key="1">
    <source>
        <dbReference type="ARBA" id="ARBA00011067"/>
    </source>
</evidence>
<dbReference type="PRINTS" id="PR01625">
    <property type="entry name" value="GSTRNSFRASEO"/>
</dbReference>
<gene>
    <name evidence="6" type="primary">LOC117142087</name>
</gene>